<keyword evidence="1" id="KW-1133">Transmembrane helix</keyword>
<sequence length="47" mass="5145">MNEKDFYIAIGAGLVGLLIFCLLSLIGIVVLLLKNYHLISLGLPILF</sequence>
<proteinExistence type="predicted"/>
<organism evidence="2 3">
    <name type="scientific">Oceanobacillus kimchii</name>
    <dbReference type="NCBI Taxonomy" id="746691"/>
    <lineage>
        <taxon>Bacteria</taxon>
        <taxon>Bacillati</taxon>
        <taxon>Bacillota</taxon>
        <taxon>Bacilli</taxon>
        <taxon>Bacillales</taxon>
        <taxon>Bacillaceae</taxon>
        <taxon>Oceanobacillus</taxon>
    </lineage>
</organism>
<keyword evidence="1" id="KW-0472">Membrane</keyword>
<dbReference type="EMBL" id="BSKO01000001">
    <property type="protein sequence ID" value="GLO64756.1"/>
    <property type="molecule type" value="Genomic_DNA"/>
</dbReference>
<name>A0ABQ5TF14_9BACI</name>
<accession>A0ABQ5TF14</accession>
<evidence type="ECO:0000256" key="1">
    <source>
        <dbReference type="SAM" id="Phobius"/>
    </source>
</evidence>
<gene>
    <name evidence="2" type="ORF">MACH08_05400</name>
</gene>
<keyword evidence="1" id="KW-0812">Transmembrane</keyword>
<evidence type="ECO:0000313" key="3">
    <source>
        <dbReference type="Proteomes" id="UP001275436"/>
    </source>
</evidence>
<dbReference type="Proteomes" id="UP001275436">
    <property type="component" value="Unassembled WGS sequence"/>
</dbReference>
<feature type="transmembrane region" description="Helical" evidence="1">
    <location>
        <begin position="6"/>
        <end position="33"/>
    </location>
</feature>
<reference evidence="2 3" key="1">
    <citation type="submission" date="2023-02" db="EMBL/GenBank/DDBJ databases">
        <title>Oceanobacillus kimchii IFOP_LL358 isolated form Alexandrium catenella lab strain.</title>
        <authorList>
            <person name="Gajardo G."/>
            <person name="Ueki S."/>
            <person name="Maruyama F."/>
        </authorList>
    </citation>
    <scope>NUCLEOTIDE SEQUENCE [LARGE SCALE GENOMIC DNA]</scope>
    <source>
        <strain evidence="2 3">IFOP_LL358</strain>
    </source>
</reference>
<protein>
    <submittedName>
        <fullName evidence="2">Uncharacterized protein</fullName>
    </submittedName>
</protein>
<comment type="caution">
    <text evidence="2">The sequence shown here is derived from an EMBL/GenBank/DDBJ whole genome shotgun (WGS) entry which is preliminary data.</text>
</comment>
<evidence type="ECO:0000313" key="2">
    <source>
        <dbReference type="EMBL" id="GLO64756.1"/>
    </source>
</evidence>
<keyword evidence="3" id="KW-1185">Reference proteome</keyword>